<gene>
    <name evidence="2" type="ORF">QK289_06065</name>
</gene>
<proteinExistence type="predicted"/>
<organism evidence="2 3">
    <name type="scientific">Exiguobacterium antarcticum</name>
    <dbReference type="NCBI Taxonomy" id="132920"/>
    <lineage>
        <taxon>Bacteria</taxon>
        <taxon>Bacillati</taxon>
        <taxon>Bacillota</taxon>
        <taxon>Bacilli</taxon>
        <taxon>Bacillales</taxon>
        <taxon>Bacillales Family XII. Incertae Sedis</taxon>
        <taxon>Exiguobacterium</taxon>
    </lineage>
</organism>
<reference evidence="2 3" key="1">
    <citation type="submission" date="2023-04" db="EMBL/GenBank/DDBJ databases">
        <title>Antarctic isolates genomes.</title>
        <authorList>
            <person name="Dimov S.G."/>
        </authorList>
    </citation>
    <scope>NUCLEOTIDE SEQUENCE [LARGE SCALE GENOMIC DNA]</scope>
    <source>
        <strain evidence="2 3">AL19</strain>
    </source>
</reference>
<name>A0ABT6R148_9BACL</name>
<keyword evidence="3" id="KW-1185">Reference proteome</keyword>
<dbReference type="EMBL" id="JASBQV010000006">
    <property type="protein sequence ID" value="MDI3234565.1"/>
    <property type="molecule type" value="Genomic_DNA"/>
</dbReference>
<feature type="domain" description="Competence protein CoiA nuclease-like" evidence="1">
    <location>
        <begin position="56"/>
        <end position="130"/>
    </location>
</feature>
<dbReference type="RefSeq" id="WP_014970845.1">
    <property type="nucleotide sequence ID" value="NZ_JASBQV010000006.1"/>
</dbReference>
<sequence length="355" mass="41767">MFEAIDEQGNRINSQLETMDTLVTKKLFCPYCRTRLRVRQGNKRLHFVHLTACTGESSEHAAWKKRLASYFEQLDFDVELEAIRGRRRFDLLLQPGAIGIEIQRSKMTGDEWIRRLMLDSDNGYEVRWIGFREKEGPFLKLDGWMKEAFAVHGYMDVIEKGRIVRYTNPLPFSRRVVLCQQVPLTCQQFLTPHVPPRKFPERLWSTLIKNYRMRPFFSSFPRSFLHLPMYRAHLCVSTLPSYCFLPLSSLTSLQVHPFELQIAAYVHLNGHYSTERLTLFLENCFHVCRIRSDKNRLKRLVQEWTVSLRYIHLCLPEALEDRPSDLAVRLAEDQKLAGALRLFVERETGINEVKE</sequence>
<dbReference type="InterPro" id="IPR010330">
    <property type="entry name" value="CoiA_nuc"/>
</dbReference>
<evidence type="ECO:0000259" key="1">
    <source>
        <dbReference type="Pfam" id="PF06054"/>
    </source>
</evidence>
<dbReference type="Proteomes" id="UP001243286">
    <property type="component" value="Unassembled WGS sequence"/>
</dbReference>
<protein>
    <submittedName>
        <fullName evidence="2">Competence protein CoiA family protein</fullName>
    </submittedName>
</protein>
<dbReference type="Pfam" id="PF06054">
    <property type="entry name" value="CoiA_nuc"/>
    <property type="match status" value="1"/>
</dbReference>
<evidence type="ECO:0000313" key="2">
    <source>
        <dbReference type="EMBL" id="MDI3234565.1"/>
    </source>
</evidence>
<evidence type="ECO:0000313" key="3">
    <source>
        <dbReference type="Proteomes" id="UP001243286"/>
    </source>
</evidence>
<comment type="caution">
    <text evidence="2">The sequence shown here is derived from an EMBL/GenBank/DDBJ whole genome shotgun (WGS) entry which is preliminary data.</text>
</comment>
<accession>A0ABT6R148</accession>